<evidence type="ECO:0000256" key="2">
    <source>
        <dbReference type="ARBA" id="ARBA00023015"/>
    </source>
</evidence>
<evidence type="ECO:0000256" key="3">
    <source>
        <dbReference type="ARBA" id="ARBA00023125"/>
    </source>
</evidence>
<evidence type="ECO:0000256" key="5">
    <source>
        <dbReference type="SAM" id="MobiDB-lite"/>
    </source>
</evidence>
<keyword evidence="4" id="KW-0804">Transcription</keyword>
<feature type="domain" description="HTH araC/xylS-type" evidence="6">
    <location>
        <begin position="175"/>
        <end position="272"/>
    </location>
</feature>
<organism evidence="7 8">
    <name type="scientific">Rhodovarius crocodyli</name>
    <dbReference type="NCBI Taxonomy" id="1979269"/>
    <lineage>
        <taxon>Bacteria</taxon>
        <taxon>Pseudomonadati</taxon>
        <taxon>Pseudomonadota</taxon>
        <taxon>Alphaproteobacteria</taxon>
        <taxon>Acetobacterales</taxon>
        <taxon>Roseomonadaceae</taxon>
        <taxon>Rhodovarius</taxon>
    </lineage>
</organism>
<evidence type="ECO:0000256" key="4">
    <source>
        <dbReference type="ARBA" id="ARBA00023163"/>
    </source>
</evidence>
<dbReference type="OrthoDB" id="9804543at2"/>
<dbReference type="SUPFAM" id="SSF46689">
    <property type="entry name" value="Homeodomain-like"/>
    <property type="match status" value="1"/>
</dbReference>
<accession>A0A437MML5</accession>
<comment type="caution">
    <text evidence="7">The sequence shown here is derived from an EMBL/GenBank/DDBJ whole genome shotgun (WGS) entry which is preliminary data.</text>
</comment>
<dbReference type="FunFam" id="1.10.10.60:FF:000132">
    <property type="entry name" value="AraC family transcriptional regulator"/>
    <property type="match status" value="1"/>
</dbReference>
<dbReference type="InterPro" id="IPR013096">
    <property type="entry name" value="Cupin_2"/>
</dbReference>
<dbReference type="Gene3D" id="2.60.120.10">
    <property type="entry name" value="Jelly Rolls"/>
    <property type="match status" value="1"/>
</dbReference>
<dbReference type="AlphaFoldDB" id="A0A437MML5"/>
<dbReference type="PROSITE" id="PS01124">
    <property type="entry name" value="HTH_ARAC_FAMILY_2"/>
    <property type="match status" value="1"/>
</dbReference>
<dbReference type="InterPro" id="IPR014710">
    <property type="entry name" value="RmlC-like_jellyroll"/>
</dbReference>
<keyword evidence="8" id="KW-1185">Reference proteome</keyword>
<dbReference type="PANTHER" id="PTHR11019">
    <property type="entry name" value="HTH-TYPE TRANSCRIPTIONAL REGULATOR NIMR"/>
    <property type="match status" value="1"/>
</dbReference>
<evidence type="ECO:0000259" key="6">
    <source>
        <dbReference type="PROSITE" id="PS01124"/>
    </source>
</evidence>
<dbReference type="GO" id="GO:0043565">
    <property type="term" value="F:sequence-specific DNA binding"/>
    <property type="evidence" value="ECO:0007669"/>
    <property type="project" value="InterPro"/>
</dbReference>
<reference evidence="7 8" key="1">
    <citation type="submission" date="2019-01" db="EMBL/GenBank/DDBJ databases">
        <authorList>
            <person name="Chen W.-M."/>
        </authorList>
    </citation>
    <scope>NUCLEOTIDE SEQUENCE [LARGE SCALE GENOMIC DNA]</scope>
    <source>
        <strain evidence="7 8">CCP-6</strain>
    </source>
</reference>
<dbReference type="PANTHER" id="PTHR11019:SF159">
    <property type="entry name" value="TRANSCRIPTIONAL REGULATOR-RELATED"/>
    <property type="match status" value="1"/>
</dbReference>
<dbReference type="Proteomes" id="UP000282957">
    <property type="component" value="Unassembled WGS sequence"/>
</dbReference>
<keyword evidence="1" id="KW-0678">Repressor</keyword>
<keyword evidence="2" id="KW-0805">Transcription regulation</keyword>
<dbReference type="SMART" id="SM00342">
    <property type="entry name" value="HTH_ARAC"/>
    <property type="match status" value="1"/>
</dbReference>
<gene>
    <name evidence="7" type="ORF">EOD42_01745</name>
</gene>
<dbReference type="InterPro" id="IPR011051">
    <property type="entry name" value="RmlC_Cupin_sf"/>
</dbReference>
<dbReference type="InterPro" id="IPR018060">
    <property type="entry name" value="HTH_AraC"/>
</dbReference>
<feature type="compositionally biased region" description="Polar residues" evidence="5">
    <location>
        <begin position="1"/>
        <end position="10"/>
    </location>
</feature>
<sequence>MASSGQTLSPAGQAAPSIAPRRDIQQDAVNRPLAGYSHDYARGHDTGLHHHAKAQLLYATQGAMRVETETTDYVVPAGRALWMPAGWAHRVRMAGAVAMRALFLREDAARVGPAAPTAFPVPPLLRELILAACAMPLEWDEAGRGAHLAALILDEIAGAVALPLGVPAPRDARLRRLAETLRANPADDRTLEQWGEAVGASGRTLARLFLRDTGLSFAGWRQALRLAEASALLAEGMPPARVAARVGYASAPAFGAAYRTAFGVTPRGRGTIGATAALAGR</sequence>
<keyword evidence="3" id="KW-0238">DNA-binding</keyword>
<dbReference type="EMBL" id="SACL01000001">
    <property type="protein sequence ID" value="RVT98862.1"/>
    <property type="molecule type" value="Genomic_DNA"/>
</dbReference>
<dbReference type="Gene3D" id="1.10.10.60">
    <property type="entry name" value="Homeodomain-like"/>
    <property type="match status" value="1"/>
</dbReference>
<dbReference type="GO" id="GO:0003700">
    <property type="term" value="F:DNA-binding transcription factor activity"/>
    <property type="evidence" value="ECO:0007669"/>
    <property type="project" value="InterPro"/>
</dbReference>
<evidence type="ECO:0000256" key="1">
    <source>
        <dbReference type="ARBA" id="ARBA00022491"/>
    </source>
</evidence>
<dbReference type="Pfam" id="PF07883">
    <property type="entry name" value="Cupin_2"/>
    <property type="match status" value="1"/>
</dbReference>
<feature type="region of interest" description="Disordered" evidence="5">
    <location>
        <begin position="1"/>
        <end position="22"/>
    </location>
</feature>
<dbReference type="Pfam" id="PF12833">
    <property type="entry name" value="HTH_18"/>
    <property type="match status" value="1"/>
</dbReference>
<dbReference type="CDD" id="cd06124">
    <property type="entry name" value="cupin_NimR-like_N"/>
    <property type="match status" value="1"/>
</dbReference>
<name>A0A437MML5_9PROT</name>
<protein>
    <submittedName>
        <fullName evidence="7">AraC family transcriptional regulator</fullName>
    </submittedName>
</protein>
<dbReference type="SUPFAM" id="SSF51182">
    <property type="entry name" value="RmlC-like cupins"/>
    <property type="match status" value="1"/>
</dbReference>
<dbReference type="InterPro" id="IPR009057">
    <property type="entry name" value="Homeodomain-like_sf"/>
</dbReference>
<evidence type="ECO:0000313" key="8">
    <source>
        <dbReference type="Proteomes" id="UP000282957"/>
    </source>
</evidence>
<evidence type="ECO:0000313" key="7">
    <source>
        <dbReference type="EMBL" id="RVT98862.1"/>
    </source>
</evidence>
<proteinExistence type="predicted"/>